<dbReference type="PANTHER" id="PTHR12526">
    <property type="entry name" value="GLYCOSYLTRANSFERASE"/>
    <property type="match status" value="1"/>
</dbReference>
<accession>A0A0U4WUH0</accession>
<dbReference type="GO" id="GO:0016757">
    <property type="term" value="F:glycosyltransferase activity"/>
    <property type="evidence" value="ECO:0007669"/>
    <property type="project" value="TreeGrafter"/>
</dbReference>
<proteinExistence type="predicted"/>
<dbReference type="Proteomes" id="UP000218965">
    <property type="component" value="Chromosome"/>
</dbReference>
<gene>
    <name evidence="1" type="ORF">MalAC0309_0645</name>
</gene>
<dbReference type="KEGG" id="malk:MalAC0309_0645"/>
<name>A0A0U4WUH0_9MICO</name>
<protein>
    <submittedName>
        <fullName evidence="1">Putative glycosyl transferase</fullName>
    </submittedName>
</protein>
<reference evidence="2" key="1">
    <citation type="submission" date="2015-12" db="EMBL/GenBank/DDBJ databases">
        <authorList>
            <person name="Shamseldin A."/>
            <person name="Moawad H."/>
            <person name="Abd El-Rahim W.M."/>
            <person name="Sadowsky M.J."/>
        </authorList>
    </citation>
    <scope>NUCLEOTIDE SEQUENCE [LARGE SCALE GENOMIC DNA]</scope>
    <source>
        <strain evidence="2">JAM AC0309</strain>
    </source>
</reference>
<evidence type="ECO:0000313" key="2">
    <source>
        <dbReference type="Proteomes" id="UP000218965"/>
    </source>
</evidence>
<sequence length="184" mass="19284">MVWAARFAPEKRLEVAVEAISIANATAGREVVQLHVAGGSAEPRAGVTFHGRVDSARVRELITSADAVIITSVGFDNQPMIALEAFGSGRPVIVSDPVLAREFGDAAVAAPGTSALDLATAFLALVKDPQQLRAAAKAARVRASEQTPGAHAEAIDELVSDLMKGRRNSEVLLGQAVPRSRLKN</sequence>
<evidence type="ECO:0000313" key="1">
    <source>
        <dbReference type="EMBL" id="BAU31514.1"/>
    </source>
</evidence>
<dbReference type="PANTHER" id="PTHR12526:SF636">
    <property type="entry name" value="BLL3647 PROTEIN"/>
    <property type="match status" value="1"/>
</dbReference>
<dbReference type="Gene3D" id="3.40.50.2000">
    <property type="entry name" value="Glycogen Phosphorylase B"/>
    <property type="match status" value="1"/>
</dbReference>
<dbReference type="AlphaFoldDB" id="A0A0U4WUH0"/>
<keyword evidence="1" id="KW-0808">Transferase</keyword>
<dbReference type="SUPFAM" id="SSF53756">
    <property type="entry name" value="UDP-Glycosyltransferase/glycogen phosphorylase"/>
    <property type="match status" value="1"/>
</dbReference>
<dbReference type="EMBL" id="AP017315">
    <property type="protein sequence ID" value="BAU31514.1"/>
    <property type="molecule type" value="Genomic_DNA"/>
</dbReference>
<reference evidence="1 2" key="2">
    <citation type="submission" date="2016-01" db="EMBL/GenBank/DDBJ databases">
        <title>Microcella alkaliphila JAM AC0309 whole genome shotgun sequence.</title>
        <authorList>
            <person name="Kurata A."/>
            <person name="Hirose Y."/>
            <person name="Kishimoto N."/>
            <person name="Kobayashi T."/>
        </authorList>
    </citation>
    <scope>NUCLEOTIDE SEQUENCE [LARGE SCALE GENOMIC DNA]</scope>
    <source>
        <strain evidence="1 2">JAM AC0309</strain>
    </source>
</reference>
<organism evidence="1 2">
    <name type="scientific">Microcella alkaliphila</name>
    <dbReference type="NCBI Taxonomy" id="279828"/>
    <lineage>
        <taxon>Bacteria</taxon>
        <taxon>Bacillati</taxon>
        <taxon>Actinomycetota</taxon>
        <taxon>Actinomycetes</taxon>
        <taxon>Micrococcales</taxon>
        <taxon>Microbacteriaceae</taxon>
        <taxon>Microcella</taxon>
    </lineage>
</organism>
<dbReference type="Pfam" id="PF13692">
    <property type="entry name" value="Glyco_trans_1_4"/>
    <property type="match status" value="1"/>
</dbReference>